<dbReference type="AlphaFoldDB" id="A0AAJ6AIG4"/>
<protein>
    <submittedName>
        <fullName evidence="1">DUF2625 family protein</fullName>
    </submittedName>
</protein>
<evidence type="ECO:0000313" key="2">
    <source>
        <dbReference type="Proteomes" id="UP001224674"/>
    </source>
</evidence>
<dbReference type="Proteomes" id="UP001224674">
    <property type="component" value="Chromosome"/>
</dbReference>
<accession>A0AAJ6AIG4</accession>
<sequence length="237" mass="26900">MIFFRRQKKSRGPQRHKRSLTIPEFSDTWPAIDELLSEHSERVHRVEADPARARQVLNELGVSEVSHMGALLTHTAGLLIDGGWLRILGSGNDELPDLTVWTPRHNGRPLYMTIAVDVIGGIYAIDGGGLGISTGYICYFDPVRLNWGPLAPDYAGFLNWVFSSGYEELYEDLRWEDHLQQVRTLDMTQGIRFDPPLHQSEGVDINTLQRETVELEDLWATEFVAARSQLPAPQREH</sequence>
<proteinExistence type="predicted"/>
<reference evidence="1 2" key="1">
    <citation type="submission" date="2023-03" db="EMBL/GenBank/DDBJ databases">
        <title>Complete genome sequences of several Auritidibacter ignavus strains isolated from ear infections.</title>
        <authorList>
            <person name="Baehr T."/>
            <person name="Baumhoegger A.M."/>
        </authorList>
    </citation>
    <scope>NUCLEOTIDE SEQUENCE [LARGE SCALE GENOMIC DNA]</scope>
    <source>
        <strain evidence="1 2">BABAE-6</strain>
    </source>
</reference>
<dbReference type="Pfam" id="PF10946">
    <property type="entry name" value="DUF2625"/>
    <property type="match status" value="1"/>
</dbReference>
<evidence type="ECO:0000313" key="1">
    <source>
        <dbReference type="EMBL" id="WGH92884.1"/>
    </source>
</evidence>
<dbReference type="RefSeq" id="WP_279674768.1">
    <property type="nucleotide sequence ID" value="NZ_CP122566.1"/>
</dbReference>
<gene>
    <name evidence="1" type="ORF">QDX21_11390</name>
</gene>
<dbReference type="InterPro" id="IPR021239">
    <property type="entry name" value="DUF2625"/>
</dbReference>
<name>A0AAJ6AIG4_9MICC</name>
<dbReference type="EMBL" id="CP122566">
    <property type="protein sequence ID" value="WGH92884.1"/>
    <property type="molecule type" value="Genomic_DNA"/>
</dbReference>
<organism evidence="1 2">
    <name type="scientific">Auritidibacter ignavus</name>
    <dbReference type="NCBI Taxonomy" id="678932"/>
    <lineage>
        <taxon>Bacteria</taxon>
        <taxon>Bacillati</taxon>
        <taxon>Actinomycetota</taxon>
        <taxon>Actinomycetes</taxon>
        <taxon>Micrococcales</taxon>
        <taxon>Micrococcaceae</taxon>
        <taxon>Auritidibacter</taxon>
    </lineage>
</organism>
<keyword evidence="2" id="KW-1185">Reference proteome</keyword>